<dbReference type="Pfam" id="PF00483">
    <property type="entry name" value="NTP_transferase"/>
    <property type="match status" value="1"/>
</dbReference>
<keyword evidence="2" id="KW-0548">Nucleotidyltransferase</keyword>
<dbReference type="InterPro" id="IPR029044">
    <property type="entry name" value="Nucleotide-diphossugar_trans"/>
</dbReference>
<dbReference type="InterPro" id="IPR013446">
    <property type="entry name" value="G1P_cyt_trans-like"/>
</dbReference>
<reference evidence="3" key="1">
    <citation type="submission" date="2017-02" db="EMBL/GenBank/DDBJ databases">
        <authorList>
            <person name="Daims H."/>
        </authorList>
    </citation>
    <scope>NUCLEOTIDE SEQUENCE [LARGE SCALE GENOMIC DNA]</scope>
</reference>
<feature type="domain" description="Nucleotidyl transferase" evidence="1">
    <location>
        <begin position="3"/>
        <end position="224"/>
    </location>
</feature>
<proteinExistence type="predicted"/>
<gene>
    <name evidence="2" type="primary">rfbF</name>
    <name evidence="2" type="ORF">CRENPOLYSF2_2730004</name>
</gene>
<dbReference type="Proteomes" id="UP000195442">
    <property type="component" value="Unassembled WGS sequence"/>
</dbReference>
<accession>A0A1R4H8B8</accession>
<dbReference type="AlphaFoldDB" id="A0A1R4H8B8"/>
<evidence type="ECO:0000313" key="3">
    <source>
        <dbReference type="Proteomes" id="UP000195442"/>
    </source>
</evidence>
<evidence type="ECO:0000259" key="1">
    <source>
        <dbReference type="Pfam" id="PF00483"/>
    </source>
</evidence>
<dbReference type="OrthoDB" id="9788272at2"/>
<evidence type="ECO:0000313" key="2">
    <source>
        <dbReference type="EMBL" id="SJM92483.1"/>
    </source>
</evidence>
<keyword evidence="2" id="KW-0808">Transferase</keyword>
<name>A0A1R4H8B8_9GAMM</name>
<keyword evidence="3" id="KW-1185">Reference proteome</keyword>
<organism evidence="2 3">
    <name type="scientific">Crenothrix polyspora</name>
    <dbReference type="NCBI Taxonomy" id="360316"/>
    <lineage>
        <taxon>Bacteria</taxon>
        <taxon>Pseudomonadati</taxon>
        <taxon>Pseudomonadota</taxon>
        <taxon>Gammaproteobacteria</taxon>
        <taxon>Methylococcales</taxon>
        <taxon>Crenotrichaceae</taxon>
        <taxon>Crenothrix</taxon>
    </lineage>
</organism>
<sequence length="259" mass="30329">MKVVLFCGGLGTRLRDHSGELPKPMVNIGYRPILWHVMKYYAYYGHKDFILCLGYRADTIKDFFLNYNECVTNDFTLSNGCKDISLQQSDIADWTITCVDTGINSNIGQRLKAVEKYLEGEEYFLANYSDGLSDLPLPEMIDAFKQSEKVASFLCVKPSQSFSVVTLTDTDRVEKIEFVKDTNFIINGGYFVFKKELFEYMKEGEELVCEPFERLIAENNLMGYRYDKFWHCMDTFKEQKELNEMYENRKAPWEIWKKN</sequence>
<dbReference type="RefSeq" id="WP_087146980.1">
    <property type="nucleotide sequence ID" value="NZ_FUKJ01000194.1"/>
</dbReference>
<dbReference type="Gene3D" id="3.90.550.10">
    <property type="entry name" value="Spore Coat Polysaccharide Biosynthesis Protein SpsA, Chain A"/>
    <property type="match status" value="1"/>
</dbReference>
<dbReference type="SUPFAM" id="SSF53448">
    <property type="entry name" value="Nucleotide-diphospho-sugar transferases"/>
    <property type="match status" value="1"/>
</dbReference>
<dbReference type="PANTHER" id="PTHR47183:SF3">
    <property type="entry name" value="TRANSFERASE"/>
    <property type="match status" value="1"/>
</dbReference>
<dbReference type="GO" id="GO:0047343">
    <property type="term" value="F:glucose-1-phosphate cytidylyltransferase activity"/>
    <property type="evidence" value="ECO:0007669"/>
    <property type="project" value="UniProtKB-EC"/>
</dbReference>
<dbReference type="EC" id="2.7.7.33" evidence="2"/>
<dbReference type="EMBL" id="FUKJ01000194">
    <property type="protein sequence ID" value="SJM92483.1"/>
    <property type="molecule type" value="Genomic_DNA"/>
</dbReference>
<dbReference type="InterPro" id="IPR005835">
    <property type="entry name" value="NTP_transferase_dom"/>
</dbReference>
<protein>
    <submittedName>
        <fullName evidence="2">Glucose-1-phosphate cytidylyltransferase RfbF</fullName>
        <ecNumber evidence="2">2.7.7.33</ecNumber>
    </submittedName>
</protein>
<dbReference type="PANTHER" id="PTHR47183">
    <property type="entry name" value="GLUCOSE-1-PHOSPHATE CYTIDYLYLTRANSFERASE-RELATED"/>
    <property type="match status" value="1"/>
</dbReference>